<dbReference type="InterPro" id="IPR041628">
    <property type="entry name" value="ChlI/MoxR_AAA_lid"/>
</dbReference>
<dbReference type="EMBL" id="SHNO01000001">
    <property type="protein sequence ID" value="MCX2976302.1"/>
    <property type="molecule type" value="Genomic_DNA"/>
</dbReference>
<keyword evidence="4" id="KW-1185">Reference proteome</keyword>
<organism evidence="3 4">
    <name type="scientific">Candidatus Marimicrobium litorale</name>
    <dbReference type="NCBI Taxonomy" id="2518991"/>
    <lineage>
        <taxon>Bacteria</taxon>
        <taxon>Pseudomonadati</taxon>
        <taxon>Pseudomonadota</taxon>
        <taxon>Gammaproteobacteria</taxon>
        <taxon>Cellvibrionales</taxon>
        <taxon>Halieaceae</taxon>
        <taxon>Marimicrobium</taxon>
    </lineage>
</organism>
<dbReference type="Pfam" id="PF07726">
    <property type="entry name" value="AAA_3"/>
    <property type="match status" value="1"/>
</dbReference>
<evidence type="ECO:0000259" key="2">
    <source>
        <dbReference type="Pfam" id="PF17863"/>
    </source>
</evidence>
<feature type="domain" description="ATPase AAA-3" evidence="1">
    <location>
        <begin position="49"/>
        <end position="179"/>
    </location>
</feature>
<name>A0ABT3T213_9GAMM</name>
<dbReference type="SUPFAM" id="SSF52540">
    <property type="entry name" value="P-loop containing nucleoside triphosphate hydrolases"/>
    <property type="match status" value="1"/>
</dbReference>
<comment type="caution">
    <text evidence="3">The sequence shown here is derived from an EMBL/GenBank/DDBJ whole genome shotgun (WGS) entry which is preliminary data.</text>
</comment>
<dbReference type="CDD" id="cd00009">
    <property type="entry name" value="AAA"/>
    <property type="match status" value="1"/>
</dbReference>
<evidence type="ECO:0000313" key="3">
    <source>
        <dbReference type="EMBL" id="MCX2976302.1"/>
    </source>
</evidence>
<gene>
    <name evidence="3" type="ORF">EYC82_02885</name>
</gene>
<evidence type="ECO:0000313" key="4">
    <source>
        <dbReference type="Proteomes" id="UP001143304"/>
    </source>
</evidence>
<dbReference type="PANTHER" id="PTHR42759:SF5">
    <property type="entry name" value="METHANOL DEHYDROGENASE REGULATOR"/>
    <property type="match status" value="1"/>
</dbReference>
<dbReference type="Proteomes" id="UP001143304">
    <property type="component" value="Unassembled WGS sequence"/>
</dbReference>
<dbReference type="PANTHER" id="PTHR42759">
    <property type="entry name" value="MOXR FAMILY PROTEIN"/>
    <property type="match status" value="1"/>
</dbReference>
<dbReference type="RefSeq" id="WP_279250639.1">
    <property type="nucleotide sequence ID" value="NZ_SHNO01000001.1"/>
</dbReference>
<sequence length="321" mass="35330">MNRKDASVSKNVRGLQGLIDVAVSEISQILLGKEPQIRLALCCLFARGHLLIEDLPGMGKTTLSHALASVLGLSWTRVQFTSDLLPADILGVSIFDAKDSTFTFHPGPVFTQLLLADEINRATPRTQSALLEAMAEGQATVEGETRPLPQPFFVIATQNPVHQSGTYPLPESQLDRFLMRLELGYPHPKAEREMFERRHSAAQEIRNPRQCIDPDQLDMIRQAVSQVHASEDLLDYLQRLVAHTRQSPEFEVGLSPRGALALLDCAKTWAAMHNRGHVVPEDVQQVLSAVVSHRLIPSGDYAGDGDGLVDLLLRDVDVIGS</sequence>
<dbReference type="Gene3D" id="1.10.8.80">
    <property type="entry name" value="Magnesium chelatase subunit I, C-Terminal domain"/>
    <property type="match status" value="1"/>
</dbReference>
<protein>
    <submittedName>
        <fullName evidence="3">AAA family ATPase</fullName>
    </submittedName>
</protein>
<dbReference type="Gene3D" id="3.40.50.300">
    <property type="entry name" value="P-loop containing nucleotide triphosphate hydrolases"/>
    <property type="match status" value="1"/>
</dbReference>
<dbReference type="InterPro" id="IPR027417">
    <property type="entry name" value="P-loop_NTPase"/>
</dbReference>
<evidence type="ECO:0000259" key="1">
    <source>
        <dbReference type="Pfam" id="PF07726"/>
    </source>
</evidence>
<dbReference type="Pfam" id="PF17863">
    <property type="entry name" value="AAA_lid_2"/>
    <property type="match status" value="1"/>
</dbReference>
<dbReference type="InterPro" id="IPR050764">
    <property type="entry name" value="CbbQ/NirQ/NorQ/GpvN"/>
</dbReference>
<reference evidence="3" key="1">
    <citation type="submission" date="2019-02" db="EMBL/GenBank/DDBJ databases">
        <authorList>
            <person name="Li S.-H."/>
        </authorList>
    </citation>
    <scope>NUCLEOTIDE SEQUENCE</scope>
    <source>
        <strain evidence="3">IMCC11814</strain>
    </source>
</reference>
<dbReference type="InterPro" id="IPR011703">
    <property type="entry name" value="ATPase_AAA-3"/>
</dbReference>
<dbReference type="PIRSF" id="PIRSF002849">
    <property type="entry name" value="AAA_ATPase_chaperone_MoxR_prd"/>
    <property type="match status" value="1"/>
</dbReference>
<feature type="domain" description="ChlI/MoxR AAA lid" evidence="2">
    <location>
        <begin position="243"/>
        <end position="298"/>
    </location>
</feature>
<proteinExistence type="predicted"/>
<accession>A0ABT3T213</accession>